<evidence type="ECO:0000256" key="2">
    <source>
        <dbReference type="SAM" id="SignalP"/>
    </source>
</evidence>
<feature type="region of interest" description="Disordered" evidence="1">
    <location>
        <begin position="78"/>
        <end position="131"/>
    </location>
</feature>
<dbReference type="Gene3D" id="1.20.1230.10">
    <property type="entry name" value="Phospholipase C beta, distal C-terminal domain"/>
    <property type="match status" value="1"/>
</dbReference>
<keyword evidence="4" id="KW-1185">Reference proteome</keyword>
<organism evidence="3 4">
    <name type="scientific">Kordiimonas lacus</name>
    <dbReference type="NCBI Taxonomy" id="637679"/>
    <lineage>
        <taxon>Bacteria</taxon>
        <taxon>Pseudomonadati</taxon>
        <taxon>Pseudomonadota</taxon>
        <taxon>Alphaproteobacteria</taxon>
        <taxon>Kordiimonadales</taxon>
        <taxon>Kordiimonadaceae</taxon>
        <taxon>Kordiimonas</taxon>
    </lineage>
</organism>
<protein>
    <recommendedName>
        <fullName evidence="5">LTXXQ motif family protein</fullName>
    </recommendedName>
</protein>
<dbReference type="RefSeq" id="WP_068303813.1">
    <property type="nucleotide sequence ID" value="NZ_FNAK01000004.1"/>
</dbReference>
<dbReference type="Proteomes" id="UP000183685">
    <property type="component" value="Unassembled WGS sequence"/>
</dbReference>
<dbReference type="EMBL" id="FNAK01000004">
    <property type="protein sequence ID" value="SDE12347.1"/>
    <property type="molecule type" value="Genomic_DNA"/>
</dbReference>
<feature type="chain" id="PRO_5010360461" description="LTXXQ motif family protein" evidence="2">
    <location>
        <begin position="22"/>
        <end position="131"/>
    </location>
</feature>
<dbReference type="SUPFAM" id="SSF69989">
    <property type="entry name" value="C-terminal domain of PLC-beta"/>
    <property type="match status" value="1"/>
</dbReference>
<evidence type="ECO:0000313" key="4">
    <source>
        <dbReference type="Proteomes" id="UP000183685"/>
    </source>
</evidence>
<gene>
    <name evidence="3" type="ORF">SAMN04488071_2172</name>
</gene>
<accession>A0A1G7ACZ3</accession>
<evidence type="ECO:0000256" key="1">
    <source>
        <dbReference type="SAM" id="MobiDB-lite"/>
    </source>
</evidence>
<proteinExistence type="predicted"/>
<sequence>MATIKKLATACILGLTALSVAAPASYAFDHHGDEKKHEKMKDKHKGEHGKMMDDEAMGPEAAEMKKRHHEEWQAMMTRHKESMKGMKDMSKDEKKEMKEAHKAEKKEMKERHKAEWKALKESMGKGDDDDS</sequence>
<keyword evidence="2" id="KW-0732">Signal</keyword>
<evidence type="ECO:0000313" key="3">
    <source>
        <dbReference type="EMBL" id="SDE12347.1"/>
    </source>
</evidence>
<feature type="signal peptide" evidence="2">
    <location>
        <begin position="1"/>
        <end position="21"/>
    </location>
</feature>
<dbReference type="AlphaFoldDB" id="A0A1G7ACZ3"/>
<feature type="compositionally biased region" description="Basic and acidic residues" evidence="1">
    <location>
        <begin position="30"/>
        <end position="53"/>
    </location>
</feature>
<dbReference type="InterPro" id="IPR042531">
    <property type="entry name" value="PLC-beta_C_sf"/>
</dbReference>
<feature type="region of interest" description="Disordered" evidence="1">
    <location>
        <begin position="30"/>
        <end position="55"/>
    </location>
</feature>
<name>A0A1G7ACZ3_9PROT</name>
<evidence type="ECO:0008006" key="5">
    <source>
        <dbReference type="Google" id="ProtNLM"/>
    </source>
</evidence>
<reference evidence="3 4" key="1">
    <citation type="submission" date="2016-10" db="EMBL/GenBank/DDBJ databases">
        <authorList>
            <person name="de Groot N.N."/>
        </authorList>
    </citation>
    <scope>NUCLEOTIDE SEQUENCE [LARGE SCALE GENOMIC DNA]</scope>
    <source>
        <strain evidence="3 4">CGMCC 1.9109</strain>
    </source>
</reference>